<keyword evidence="4" id="KW-1185">Reference proteome</keyword>
<dbReference type="Gene3D" id="3.30.470.20">
    <property type="entry name" value="ATP-grasp fold, B domain"/>
    <property type="match status" value="1"/>
</dbReference>
<feature type="domain" description="Synapsin ATP-binding" evidence="2">
    <location>
        <begin position="294"/>
        <end position="360"/>
    </location>
</feature>
<dbReference type="PANTHER" id="PTHR10841:SF17">
    <property type="entry name" value="SYNAPSIN"/>
    <property type="match status" value="1"/>
</dbReference>
<dbReference type="Pfam" id="PF02750">
    <property type="entry name" value="Synapsin_C"/>
    <property type="match status" value="2"/>
</dbReference>
<dbReference type="Gene3D" id="3.40.50.20">
    <property type="match status" value="1"/>
</dbReference>
<dbReference type="PANTHER" id="PTHR10841">
    <property type="entry name" value="SYNAPSIN"/>
    <property type="match status" value="1"/>
</dbReference>
<evidence type="ECO:0000259" key="2">
    <source>
        <dbReference type="Pfam" id="PF02750"/>
    </source>
</evidence>
<proteinExistence type="predicted"/>
<dbReference type="InterPro" id="IPR020898">
    <property type="entry name" value="Synapsin_ATP-bd_dom"/>
</dbReference>
<evidence type="ECO:0000256" key="1">
    <source>
        <dbReference type="SAM" id="MobiDB-lite"/>
    </source>
</evidence>
<dbReference type="InterPro" id="IPR013815">
    <property type="entry name" value="ATP_grasp_subdomain_1"/>
</dbReference>
<comment type="caution">
    <text evidence="3">The sequence shown here is derived from an EMBL/GenBank/DDBJ whole genome shotgun (WGS) entry which is preliminary data.</text>
</comment>
<reference evidence="3" key="1">
    <citation type="submission" date="2023-10" db="EMBL/GenBank/DDBJ databases">
        <authorList>
            <person name="Chen Y."/>
            <person name="Shah S."/>
            <person name="Dougan E. K."/>
            <person name="Thang M."/>
            <person name="Chan C."/>
        </authorList>
    </citation>
    <scope>NUCLEOTIDE SEQUENCE [LARGE SCALE GENOMIC DNA]</scope>
</reference>
<feature type="domain" description="Synapsin ATP-binding" evidence="2">
    <location>
        <begin position="156"/>
        <end position="253"/>
    </location>
</feature>
<feature type="region of interest" description="Disordered" evidence="1">
    <location>
        <begin position="1"/>
        <end position="22"/>
    </location>
</feature>
<gene>
    <name evidence="3" type="ORF">PCOR1329_LOCUS25922</name>
</gene>
<organism evidence="3 4">
    <name type="scientific">Prorocentrum cordatum</name>
    <dbReference type="NCBI Taxonomy" id="2364126"/>
    <lineage>
        <taxon>Eukaryota</taxon>
        <taxon>Sar</taxon>
        <taxon>Alveolata</taxon>
        <taxon>Dinophyceae</taxon>
        <taxon>Prorocentrales</taxon>
        <taxon>Prorocentraceae</taxon>
        <taxon>Prorocentrum</taxon>
    </lineage>
</organism>
<dbReference type="SUPFAM" id="SSF56059">
    <property type="entry name" value="Glutathione synthetase ATP-binding domain-like"/>
    <property type="match status" value="2"/>
</dbReference>
<dbReference type="EMBL" id="CAUYUJ010009125">
    <property type="protein sequence ID" value="CAK0825916.1"/>
    <property type="molecule type" value="Genomic_DNA"/>
</dbReference>
<name>A0ABN9S2E6_9DINO</name>
<evidence type="ECO:0000313" key="3">
    <source>
        <dbReference type="EMBL" id="CAK0825916.1"/>
    </source>
</evidence>
<protein>
    <recommendedName>
        <fullName evidence="2">Synapsin ATP-binding domain-containing protein</fullName>
    </recommendedName>
</protein>
<evidence type="ECO:0000313" key="4">
    <source>
        <dbReference type="Proteomes" id="UP001189429"/>
    </source>
</evidence>
<sequence>MFGAMFGNKPDSAVKASPEPPDTSRTLLVIDSFKAVSPTDWAKVFARGDRRASFLSDGITRVVVEQHGWDDIMVTSEPYTAYQGGNGRVASLAYSRKREKQSTLRVHVRGNSPNAGATKTIAPDFILVRNECYTSTQDFRNELFGFIHDGNIQSVNSLDSIFRFTERPIVHGELVKLNRKYGDGQFPLVEQSYFSGFRSMMYGNKFPCIVKVGSAHAGDGKMKIDNHHAFEDFRSVLKMCNRAYCTAEPMIENDKGAEEWIERERNKPGSNVEMISLPGVVGIDGPQIPSPPVYDLRIQKVGKRIRAYKKYNVSGNWKSNVGTCLIKPIPDEEIPERYRLWAEVASEMFGGLDILTVDAIGVLVRRESRERPDSSSAPPSSLNAQLAASSTIENDLDFHYKEFIIEVNGTSSGLHPDTEAEDNDEIADLVLQRMSAIFCS</sequence>
<accession>A0ABN9S2E6</accession>
<dbReference type="Gene3D" id="3.30.1490.20">
    <property type="entry name" value="ATP-grasp fold, A domain"/>
    <property type="match status" value="1"/>
</dbReference>
<dbReference type="Proteomes" id="UP001189429">
    <property type="component" value="Unassembled WGS sequence"/>
</dbReference>